<comment type="caution">
    <text evidence="1">The sequence shown here is derived from an EMBL/GenBank/DDBJ whole genome shotgun (WGS) entry which is preliminary data.</text>
</comment>
<protein>
    <submittedName>
        <fullName evidence="1">Uncharacterized protein</fullName>
    </submittedName>
</protein>
<keyword evidence="2" id="KW-1185">Reference proteome</keyword>
<reference evidence="2" key="1">
    <citation type="journal article" date="2023" name="G3 (Bethesda)">
        <title>Genome assembly and association tests identify interacting loci associated with vigor, precocity, and sex in interspecific pistachio rootstocks.</title>
        <authorList>
            <person name="Palmer W."/>
            <person name="Jacygrad E."/>
            <person name="Sagayaradj S."/>
            <person name="Cavanaugh K."/>
            <person name="Han R."/>
            <person name="Bertier L."/>
            <person name="Beede B."/>
            <person name="Kafkas S."/>
            <person name="Golino D."/>
            <person name="Preece J."/>
            <person name="Michelmore R."/>
        </authorList>
    </citation>
    <scope>NUCLEOTIDE SEQUENCE [LARGE SCALE GENOMIC DNA]</scope>
</reference>
<name>A0ACC0XG72_9ROSI</name>
<dbReference type="EMBL" id="CM047747">
    <property type="protein sequence ID" value="KAJ0017110.1"/>
    <property type="molecule type" value="Genomic_DNA"/>
</dbReference>
<evidence type="ECO:0000313" key="2">
    <source>
        <dbReference type="Proteomes" id="UP001163603"/>
    </source>
</evidence>
<organism evidence="1 2">
    <name type="scientific">Pistacia integerrima</name>
    <dbReference type="NCBI Taxonomy" id="434235"/>
    <lineage>
        <taxon>Eukaryota</taxon>
        <taxon>Viridiplantae</taxon>
        <taxon>Streptophyta</taxon>
        <taxon>Embryophyta</taxon>
        <taxon>Tracheophyta</taxon>
        <taxon>Spermatophyta</taxon>
        <taxon>Magnoliopsida</taxon>
        <taxon>eudicotyledons</taxon>
        <taxon>Gunneridae</taxon>
        <taxon>Pentapetalae</taxon>
        <taxon>rosids</taxon>
        <taxon>malvids</taxon>
        <taxon>Sapindales</taxon>
        <taxon>Anacardiaceae</taxon>
        <taxon>Pistacia</taxon>
    </lineage>
</organism>
<gene>
    <name evidence="1" type="ORF">Pint_10253</name>
</gene>
<sequence>MISGNDSYVAVELRQIAAKMGARLMNTTEDPCQSLKPPLATPLSTNLQINLIACNCTIGNFSHITIIRLKYLSLPGTIPTELIHSLVLEEM</sequence>
<accession>A0ACC0XG72</accession>
<evidence type="ECO:0000313" key="1">
    <source>
        <dbReference type="EMBL" id="KAJ0017110.1"/>
    </source>
</evidence>
<proteinExistence type="predicted"/>
<dbReference type="Proteomes" id="UP001163603">
    <property type="component" value="Chromosome 12"/>
</dbReference>